<accession>A0A1H0QWL1</accession>
<feature type="region of interest" description="Disordered" evidence="1">
    <location>
        <begin position="125"/>
        <end position="160"/>
    </location>
</feature>
<name>A0A1H0QWL1_MICTS</name>
<dbReference type="InterPro" id="IPR026004">
    <property type="entry name" value="Septum_form"/>
</dbReference>
<evidence type="ECO:0000259" key="4">
    <source>
        <dbReference type="Pfam" id="PF13845"/>
    </source>
</evidence>
<feature type="domain" description="Septum formation-related" evidence="4">
    <location>
        <begin position="308"/>
        <end position="415"/>
    </location>
</feature>
<reference evidence="5 6" key="1">
    <citation type="submission" date="2016-10" db="EMBL/GenBank/DDBJ databases">
        <authorList>
            <person name="de Groot N.N."/>
        </authorList>
    </citation>
    <scope>NUCLEOTIDE SEQUENCE [LARGE SCALE GENOMIC DNA]</scope>
    <source>
        <strain evidence="5 6">StLB037</strain>
    </source>
</reference>
<keyword evidence="2" id="KW-0812">Transmembrane</keyword>
<keyword evidence="2" id="KW-1133">Transmembrane helix</keyword>
<evidence type="ECO:0000259" key="3">
    <source>
        <dbReference type="Pfam" id="PF13828"/>
    </source>
</evidence>
<sequence>MATAELRLSVPVDRARDAVGYALAEQGFSVQPTASGSLDVSRGSMGTTLVAGAFAGQDMHVRFDVHFSQATEGTLASFEHSAVGGFFKGGAIGAAKAGDVVRQAAHLTGERLAQQGLLVGGVPAAPSDAGAAQQPVATDGTWAPPVPPAPPGYPGAAAPAADGSSAAPAYGATPEYPQAGAPAYGASPYGTAPAASGKTNGISILAIILGFVFPVGGIIAGAVALAQIKRTGEKGRGLAITGIVAGAVISVLAIIAVIGLVIFSIAVGSQASSSDPFDIPDYPQDGGVTVGPSEAAPGDGDTFTLPVGACLDNVPGGFISSSNLVDCAVPHTYEVFSSFLLPEGTFPGDDAIATAAQEGCDAAFPSFVGIPFDQSALNYQFVAPTEDTWAGGDREISCLLYDPAVEETTGSLAGSAR</sequence>
<organism evidence="5 6">
    <name type="scientific">Microbacterium testaceum (strain StLB037)</name>
    <dbReference type="NCBI Taxonomy" id="979556"/>
    <lineage>
        <taxon>Bacteria</taxon>
        <taxon>Bacillati</taxon>
        <taxon>Actinomycetota</taxon>
        <taxon>Actinomycetes</taxon>
        <taxon>Micrococcales</taxon>
        <taxon>Microbacteriaceae</taxon>
        <taxon>Microbacterium</taxon>
    </lineage>
</organism>
<proteinExistence type="predicted"/>
<evidence type="ECO:0008006" key="7">
    <source>
        <dbReference type="Google" id="ProtNLM"/>
    </source>
</evidence>
<dbReference type="EMBL" id="FNJN01000005">
    <property type="protein sequence ID" value="SDP21259.1"/>
    <property type="molecule type" value="Genomic_DNA"/>
</dbReference>
<evidence type="ECO:0000313" key="5">
    <source>
        <dbReference type="EMBL" id="SDP21259.1"/>
    </source>
</evidence>
<dbReference type="AlphaFoldDB" id="A0A1H0QWL1"/>
<protein>
    <recommendedName>
        <fullName evidence="7">Septum formation-related domain-containing protein</fullName>
    </recommendedName>
</protein>
<dbReference type="RefSeq" id="WP_074696256.1">
    <property type="nucleotide sequence ID" value="NZ_FNJN01000005.1"/>
</dbReference>
<feature type="domain" description="DUF4190" evidence="3">
    <location>
        <begin position="203"/>
        <end position="255"/>
    </location>
</feature>
<dbReference type="Pfam" id="PF13845">
    <property type="entry name" value="Septum_form"/>
    <property type="match status" value="1"/>
</dbReference>
<evidence type="ECO:0000256" key="2">
    <source>
        <dbReference type="SAM" id="Phobius"/>
    </source>
</evidence>
<dbReference type="InterPro" id="IPR025241">
    <property type="entry name" value="DUF4190"/>
</dbReference>
<evidence type="ECO:0000256" key="1">
    <source>
        <dbReference type="SAM" id="MobiDB-lite"/>
    </source>
</evidence>
<evidence type="ECO:0000313" key="6">
    <source>
        <dbReference type="Proteomes" id="UP000186456"/>
    </source>
</evidence>
<gene>
    <name evidence="5" type="ORF">SAMN04487788_2589</name>
</gene>
<dbReference type="Pfam" id="PF13828">
    <property type="entry name" value="DUF4190"/>
    <property type="match status" value="1"/>
</dbReference>
<feature type="transmembrane region" description="Helical" evidence="2">
    <location>
        <begin position="238"/>
        <end position="267"/>
    </location>
</feature>
<feature type="transmembrane region" description="Helical" evidence="2">
    <location>
        <begin position="202"/>
        <end position="226"/>
    </location>
</feature>
<dbReference type="Proteomes" id="UP000186456">
    <property type="component" value="Unassembled WGS sequence"/>
</dbReference>
<keyword evidence="2" id="KW-0472">Membrane</keyword>
<feature type="compositionally biased region" description="Pro residues" evidence="1">
    <location>
        <begin position="144"/>
        <end position="153"/>
    </location>
</feature>